<reference evidence="1 2" key="1">
    <citation type="journal article" date="2020" name="Nature">
        <title>Six reference-quality genomes reveal evolution of bat adaptations.</title>
        <authorList>
            <person name="Jebb D."/>
            <person name="Huang Z."/>
            <person name="Pippel M."/>
            <person name="Hughes G.M."/>
            <person name="Lavrichenko K."/>
            <person name="Devanna P."/>
            <person name="Winkler S."/>
            <person name="Jermiin L.S."/>
            <person name="Skirmuntt E.C."/>
            <person name="Katzourakis A."/>
            <person name="Burkitt-Gray L."/>
            <person name="Ray D.A."/>
            <person name="Sullivan K.A.M."/>
            <person name="Roscito J.G."/>
            <person name="Kirilenko B.M."/>
            <person name="Davalos L.M."/>
            <person name="Corthals A.P."/>
            <person name="Power M.L."/>
            <person name="Jones G."/>
            <person name="Ransome R.D."/>
            <person name="Dechmann D.K.N."/>
            <person name="Locatelli A.G."/>
            <person name="Puechmaille S.J."/>
            <person name="Fedrigo O."/>
            <person name="Jarvis E.D."/>
            <person name="Hiller M."/>
            <person name="Vernes S.C."/>
            <person name="Myers E.W."/>
            <person name="Teeling E.C."/>
        </authorList>
    </citation>
    <scope>NUCLEOTIDE SEQUENCE [LARGE SCALE GENOMIC DNA]</scope>
    <source>
        <strain evidence="1">MMolMol1</strain>
        <tissue evidence="1">Muscle</tissue>
    </source>
</reference>
<protein>
    <submittedName>
        <fullName evidence="1">Uncharacterized protein</fullName>
    </submittedName>
</protein>
<keyword evidence="2" id="KW-1185">Reference proteome</keyword>
<dbReference type="Proteomes" id="UP000550707">
    <property type="component" value="Unassembled WGS sequence"/>
</dbReference>
<dbReference type="InParanoid" id="A0A7J8FYM5"/>
<evidence type="ECO:0000313" key="1">
    <source>
        <dbReference type="EMBL" id="KAF6452914.1"/>
    </source>
</evidence>
<comment type="caution">
    <text evidence="1">The sequence shown here is derived from an EMBL/GenBank/DDBJ whole genome shotgun (WGS) entry which is preliminary data.</text>
</comment>
<organism evidence="1 2">
    <name type="scientific">Molossus molossus</name>
    <name type="common">Pallas' mastiff bat</name>
    <name type="synonym">Vespertilio molossus</name>
    <dbReference type="NCBI Taxonomy" id="27622"/>
    <lineage>
        <taxon>Eukaryota</taxon>
        <taxon>Metazoa</taxon>
        <taxon>Chordata</taxon>
        <taxon>Craniata</taxon>
        <taxon>Vertebrata</taxon>
        <taxon>Euteleostomi</taxon>
        <taxon>Mammalia</taxon>
        <taxon>Eutheria</taxon>
        <taxon>Laurasiatheria</taxon>
        <taxon>Chiroptera</taxon>
        <taxon>Yangochiroptera</taxon>
        <taxon>Molossidae</taxon>
        <taxon>Molossus</taxon>
    </lineage>
</organism>
<dbReference type="AlphaFoldDB" id="A0A7J8FYM5"/>
<proteinExistence type="predicted"/>
<evidence type="ECO:0000313" key="2">
    <source>
        <dbReference type="Proteomes" id="UP000550707"/>
    </source>
</evidence>
<name>A0A7J8FYM5_MOLMO</name>
<dbReference type="EMBL" id="JACASF010000010">
    <property type="protein sequence ID" value="KAF6452914.1"/>
    <property type="molecule type" value="Genomic_DNA"/>
</dbReference>
<sequence length="178" mass="19570">MQNHIFTECYLSSRLAGKVLCGEEPHFETACVDTRPHILTSSGSWINHCVSHGLSVSCLHNGDYSSMYSLGMSMIICGIIPIKFEKCCQMYVVPRPPPPHYHKLCSRVSHIWGSRRGQHILSAMDKPRPGKTTFVIMVSPLPGEETTHTQTEVSAPTASTLQGQCVGAADTDTLRKGE</sequence>
<gene>
    <name evidence="1" type="ORF">HJG59_008217</name>
</gene>
<accession>A0A7J8FYM5</accession>